<dbReference type="KEGG" id="lgo:JCM16774_0742"/>
<proteinExistence type="predicted"/>
<dbReference type="SUPFAM" id="SSF52833">
    <property type="entry name" value="Thioredoxin-like"/>
    <property type="match status" value="2"/>
</dbReference>
<dbReference type="PANTHER" id="PTHR37170:SF1">
    <property type="entry name" value="GLUTAREDOXIN-LIKE PROTEIN"/>
    <property type="match status" value="1"/>
</dbReference>
<dbReference type="InterPro" id="IPR044142">
    <property type="entry name" value="AhpF_NTD_N"/>
</dbReference>
<dbReference type="OrthoDB" id="9806179at2"/>
<dbReference type="RefSeq" id="WP_026737288.1">
    <property type="nucleotide sequence ID" value="NZ_AP019822.1"/>
</dbReference>
<gene>
    <name evidence="2" type="ORF">JCM16774_0742</name>
</gene>
<dbReference type="Proteomes" id="UP000321606">
    <property type="component" value="Chromosome"/>
</dbReference>
<sequence>MAFLDTNIIEQLKGYFNKISEPIEIVSFLDSSQKSVELQAFLTEIDEISDKVNYTKKSFGEDTSLEEKLEITRPVSFSLLKNGEKTGINFCGIPGGHEFNSFILAVLGLAGLGRKLEGDQLNKISSVNKHLNIETFISLSCTKCPEVVQALNLIASSNPNITSSLVDGGVYPEEVAEKNIQGVPVVYINGKQSAIGEQTLEQLISLVVSA</sequence>
<dbReference type="CDD" id="cd02974">
    <property type="entry name" value="AhpF_NTD_N"/>
    <property type="match status" value="1"/>
</dbReference>
<dbReference type="EMBL" id="AP019822">
    <property type="protein sequence ID" value="BBM35812.1"/>
    <property type="molecule type" value="Genomic_DNA"/>
</dbReference>
<dbReference type="Pfam" id="PF13192">
    <property type="entry name" value="Thioredoxin_3"/>
    <property type="match status" value="1"/>
</dbReference>
<evidence type="ECO:0000259" key="1">
    <source>
        <dbReference type="Pfam" id="PF13192"/>
    </source>
</evidence>
<name>A0A510J924_9FUSO</name>
<dbReference type="InterPro" id="IPR012336">
    <property type="entry name" value="Thioredoxin-like_fold"/>
</dbReference>
<dbReference type="STRING" id="714315.GCA_000516535_00740"/>
<evidence type="ECO:0000313" key="3">
    <source>
        <dbReference type="Proteomes" id="UP000321606"/>
    </source>
</evidence>
<evidence type="ECO:0000313" key="2">
    <source>
        <dbReference type="EMBL" id="BBM35812.1"/>
    </source>
</evidence>
<organism evidence="2 3">
    <name type="scientific">Pseudoleptotrichia goodfellowii</name>
    <dbReference type="NCBI Taxonomy" id="157692"/>
    <lineage>
        <taxon>Bacteria</taxon>
        <taxon>Fusobacteriati</taxon>
        <taxon>Fusobacteriota</taxon>
        <taxon>Fusobacteriia</taxon>
        <taxon>Fusobacteriales</taxon>
        <taxon>Leptotrichiaceae</taxon>
        <taxon>Pseudoleptotrichia</taxon>
    </lineage>
</organism>
<dbReference type="AlphaFoldDB" id="A0A510J924"/>
<dbReference type="InterPro" id="IPR036249">
    <property type="entry name" value="Thioredoxin-like_sf"/>
</dbReference>
<reference evidence="2 3" key="1">
    <citation type="submission" date="2019-07" db="EMBL/GenBank/DDBJ databases">
        <title>Complete Genome Sequence of Leptotrichia goodfellowii Strain JCM 16774.</title>
        <authorList>
            <person name="Watanabe S."/>
            <person name="Cui L."/>
        </authorList>
    </citation>
    <scope>NUCLEOTIDE SEQUENCE [LARGE SCALE GENOMIC DNA]</scope>
    <source>
        <strain evidence="2 3">JCM16774</strain>
    </source>
</reference>
<dbReference type="Gene3D" id="3.40.30.80">
    <property type="match status" value="1"/>
</dbReference>
<dbReference type="PANTHER" id="PTHR37170">
    <property type="entry name" value="GLUTAREDOXIN-RELATED"/>
    <property type="match status" value="1"/>
</dbReference>
<feature type="domain" description="Thioredoxin-like fold" evidence="1">
    <location>
        <begin position="132"/>
        <end position="203"/>
    </location>
</feature>
<accession>A0A510J924</accession>
<protein>
    <submittedName>
        <fullName evidence="2">Alkyl hydroperoxide reductase subunit, FAD/NAD(P)-binding</fullName>
    </submittedName>
</protein>